<evidence type="ECO:0000256" key="1">
    <source>
        <dbReference type="SAM" id="MobiDB-lite"/>
    </source>
</evidence>
<protein>
    <submittedName>
        <fullName evidence="2">Uncharacterized protein</fullName>
    </submittedName>
</protein>
<dbReference type="CTD" id="20325745"/>
<dbReference type="KEGG" id="ovi:T265_11577"/>
<evidence type="ECO:0000313" key="3">
    <source>
        <dbReference type="Proteomes" id="UP000054324"/>
    </source>
</evidence>
<dbReference type="OrthoDB" id="5584001at2759"/>
<proteinExistence type="predicted"/>
<keyword evidence="3" id="KW-1185">Reference proteome</keyword>
<gene>
    <name evidence="2" type="ORF">T265_11577</name>
</gene>
<feature type="compositionally biased region" description="Basic and acidic residues" evidence="1">
    <location>
        <begin position="114"/>
        <end position="123"/>
    </location>
</feature>
<feature type="region of interest" description="Disordered" evidence="1">
    <location>
        <begin position="113"/>
        <end position="154"/>
    </location>
</feature>
<sequence length="247" mass="28173">MNPSTKTTKPLPSTIGMIAKEPRTGAHVPNPTTDLQSPTPRFKITANKFLRLRKFGCWSVRRAWQLDCKRFITNRGDIISVGLSGLSAVTSERTTRSRNSELRNLTATNGVIGSKEENHEKQKANQMTRRKRPNPSTSTTYRTAELNAPNEPTRHRRLKPREIHRRPIKLHDDRLQNYQILFRSYIIRGRRGGIHPLNPTLMMSPRLVMKRLQSNCQARRTDQQPNSAPELPTFHNIAAQISASVKA</sequence>
<reference evidence="2 3" key="1">
    <citation type="submission" date="2013-11" db="EMBL/GenBank/DDBJ databases">
        <title>Opisthorchis viverrini - life in the bile duct.</title>
        <authorList>
            <person name="Young N.D."/>
            <person name="Nagarajan N."/>
            <person name="Lin S.J."/>
            <person name="Korhonen P.K."/>
            <person name="Jex A.R."/>
            <person name="Hall R.S."/>
            <person name="Safavi-Hemami H."/>
            <person name="Kaewkong W."/>
            <person name="Bertrand D."/>
            <person name="Gao S."/>
            <person name="Seet Q."/>
            <person name="Wongkham S."/>
            <person name="Teh B.T."/>
            <person name="Wongkham C."/>
            <person name="Intapan P.M."/>
            <person name="Maleewong W."/>
            <person name="Yang X."/>
            <person name="Hu M."/>
            <person name="Wang Z."/>
            <person name="Hofmann A."/>
            <person name="Sternberg P.W."/>
            <person name="Tan P."/>
            <person name="Wang J."/>
            <person name="Gasser R.B."/>
        </authorList>
    </citation>
    <scope>NUCLEOTIDE SEQUENCE [LARGE SCALE GENOMIC DNA]</scope>
</reference>
<organism evidence="2 3">
    <name type="scientific">Opisthorchis viverrini</name>
    <name type="common">Southeast Asian liver fluke</name>
    <dbReference type="NCBI Taxonomy" id="6198"/>
    <lineage>
        <taxon>Eukaryota</taxon>
        <taxon>Metazoa</taxon>
        <taxon>Spiralia</taxon>
        <taxon>Lophotrochozoa</taxon>
        <taxon>Platyhelminthes</taxon>
        <taxon>Trematoda</taxon>
        <taxon>Digenea</taxon>
        <taxon>Opisthorchiida</taxon>
        <taxon>Opisthorchiata</taxon>
        <taxon>Opisthorchiidae</taxon>
        <taxon>Opisthorchis</taxon>
    </lineage>
</organism>
<evidence type="ECO:0000313" key="2">
    <source>
        <dbReference type="EMBL" id="KER19730.1"/>
    </source>
</evidence>
<dbReference type="RefSeq" id="XP_009176527.1">
    <property type="nucleotide sequence ID" value="XM_009178263.1"/>
</dbReference>
<name>A0A074Z930_OPIVI</name>
<dbReference type="GeneID" id="20325745"/>
<dbReference type="AlphaFoldDB" id="A0A074Z930"/>
<dbReference type="Proteomes" id="UP000054324">
    <property type="component" value="Unassembled WGS sequence"/>
</dbReference>
<accession>A0A074Z930</accession>
<dbReference type="EMBL" id="KL597148">
    <property type="protein sequence ID" value="KER19730.1"/>
    <property type="molecule type" value="Genomic_DNA"/>
</dbReference>